<dbReference type="InterPro" id="IPR001202">
    <property type="entry name" value="WW_dom"/>
</dbReference>
<evidence type="ECO:0000256" key="1">
    <source>
        <dbReference type="SAM" id="MobiDB-lite"/>
    </source>
</evidence>
<comment type="caution">
    <text evidence="2">The sequence shown here is derived from an EMBL/GenBank/DDBJ whole genome shotgun (WGS) entry which is preliminary data.</text>
</comment>
<gene>
    <name evidence="2" type="ORF">TSOC_012249</name>
</gene>
<protein>
    <recommendedName>
        <fullName evidence="4">WW domain-containing protein</fullName>
    </recommendedName>
</protein>
<evidence type="ECO:0000313" key="2">
    <source>
        <dbReference type="EMBL" id="PNH01832.1"/>
    </source>
</evidence>
<feature type="region of interest" description="Disordered" evidence="1">
    <location>
        <begin position="29"/>
        <end position="183"/>
    </location>
</feature>
<dbReference type="OrthoDB" id="539293at2759"/>
<feature type="compositionally biased region" description="Low complexity" evidence="1">
    <location>
        <begin position="29"/>
        <end position="42"/>
    </location>
</feature>
<organism evidence="2 3">
    <name type="scientific">Tetrabaena socialis</name>
    <dbReference type="NCBI Taxonomy" id="47790"/>
    <lineage>
        <taxon>Eukaryota</taxon>
        <taxon>Viridiplantae</taxon>
        <taxon>Chlorophyta</taxon>
        <taxon>core chlorophytes</taxon>
        <taxon>Chlorophyceae</taxon>
        <taxon>CS clade</taxon>
        <taxon>Chlamydomonadales</taxon>
        <taxon>Tetrabaenaceae</taxon>
        <taxon>Tetrabaena</taxon>
    </lineage>
</organism>
<name>A0A2J7ZNI5_9CHLO</name>
<feature type="compositionally biased region" description="Basic and acidic residues" evidence="1">
    <location>
        <begin position="172"/>
        <end position="183"/>
    </location>
</feature>
<feature type="compositionally biased region" description="Low complexity" evidence="1">
    <location>
        <begin position="94"/>
        <end position="103"/>
    </location>
</feature>
<dbReference type="CDD" id="cd00201">
    <property type="entry name" value="WW"/>
    <property type="match status" value="1"/>
</dbReference>
<dbReference type="Proteomes" id="UP000236333">
    <property type="component" value="Unassembled WGS sequence"/>
</dbReference>
<dbReference type="EMBL" id="PGGS01000784">
    <property type="protein sequence ID" value="PNH01832.1"/>
    <property type="molecule type" value="Genomic_DNA"/>
</dbReference>
<feature type="compositionally biased region" description="Low complexity" evidence="1">
    <location>
        <begin position="63"/>
        <end position="79"/>
    </location>
</feature>
<dbReference type="InterPro" id="IPR036020">
    <property type="entry name" value="WW_dom_sf"/>
</dbReference>
<dbReference type="SUPFAM" id="SSF51045">
    <property type="entry name" value="WW domain"/>
    <property type="match status" value="1"/>
</dbReference>
<dbReference type="AlphaFoldDB" id="A0A2J7ZNI5"/>
<reference evidence="2 3" key="1">
    <citation type="journal article" date="2017" name="Mol. Biol. Evol.">
        <title>The 4-celled Tetrabaena socialis nuclear genome reveals the essential components for genetic control of cell number at the origin of multicellularity in the volvocine lineage.</title>
        <authorList>
            <person name="Featherston J."/>
            <person name="Arakaki Y."/>
            <person name="Hanschen E.R."/>
            <person name="Ferris P.J."/>
            <person name="Michod R.E."/>
            <person name="Olson B.J.S.C."/>
            <person name="Nozaki H."/>
            <person name="Durand P.M."/>
        </authorList>
    </citation>
    <scope>NUCLEOTIDE SEQUENCE [LARGE SCALE GENOMIC DNA]</scope>
    <source>
        <strain evidence="2 3">NIES-571</strain>
    </source>
</reference>
<feature type="compositionally biased region" description="Gly residues" evidence="1">
    <location>
        <begin position="140"/>
        <end position="169"/>
    </location>
</feature>
<keyword evidence="3" id="KW-1185">Reference proteome</keyword>
<evidence type="ECO:0008006" key="4">
    <source>
        <dbReference type="Google" id="ProtNLM"/>
    </source>
</evidence>
<dbReference type="Gene3D" id="2.20.70.10">
    <property type="match status" value="1"/>
</dbReference>
<evidence type="ECO:0000313" key="3">
    <source>
        <dbReference type="Proteomes" id="UP000236333"/>
    </source>
</evidence>
<sequence length="205" mass="20326">MALLVACRGLPVLRDLSCALARRDNPAAWLAAAARASSSASGPGSGAGDASGTPKPGTAEPSAQQPLAPQLPATTAGPQSSAVTSTPVEPPSSAPSTSKPAASGLEDEEWTEVVHTTGQPYYWNQRTGETTLVGEPKPQGRGGRTGSSGSGSGSGSESGSGSTGGGGGAAPRDPRAEAPMEDRTGQYASMGIVVGAFLGWVSQFF</sequence>
<proteinExistence type="predicted"/>
<feature type="compositionally biased region" description="Polar residues" evidence="1">
    <location>
        <begin position="114"/>
        <end position="130"/>
    </location>
</feature>
<accession>A0A2J7ZNI5</accession>